<dbReference type="AlphaFoldDB" id="A0A5N5QJ17"/>
<evidence type="ECO:0000313" key="2">
    <source>
        <dbReference type="Proteomes" id="UP000383932"/>
    </source>
</evidence>
<dbReference type="Proteomes" id="UP000383932">
    <property type="component" value="Unassembled WGS sequence"/>
</dbReference>
<evidence type="ECO:0000313" key="1">
    <source>
        <dbReference type="EMBL" id="KAB5591456.1"/>
    </source>
</evidence>
<dbReference type="EMBL" id="SSOP01000104">
    <property type="protein sequence ID" value="KAB5591456.1"/>
    <property type="molecule type" value="Genomic_DNA"/>
</dbReference>
<proteinExistence type="predicted"/>
<name>A0A5N5QJ17_9AGAM</name>
<keyword evidence="2" id="KW-1185">Reference proteome</keyword>
<organism evidence="1 2">
    <name type="scientific">Ceratobasidium theobromae</name>
    <dbReference type="NCBI Taxonomy" id="1582974"/>
    <lineage>
        <taxon>Eukaryota</taxon>
        <taxon>Fungi</taxon>
        <taxon>Dikarya</taxon>
        <taxon>Basidiomycota</taxon>
        <taxon>Agaricomycotina</taxon>
        <taxon>Agaricomycetes</taxon>
        <taxon>Cantharellales</taxon>
        <taxon>Ceratobasidiaceae</taxon>
        <taxon>Ceratobasidium</taxon>
    </lineage>
</organism>
<reference evidence="1 2" key="1">
    <citation type="journal article" date="2019" name="Fungal Biol. Biotechnol.">
        <title>Draft genome sequence of fastidious pathogen Ceratobasidium theobromae, which causes vascular-streak dieback in Theobroma cacao.</title>
        <authorList>
            <person name="Ali S.S."/>
            <person name="Asman A."/>
            <person name="Shao J."/>
            <person name="Firmansyah A.P."/>
            <person name="Susilo A.W."/>
            <person name="Rosmana A."/>
            <person name="McMahon P."/>
            <person name="Junaid M."/>
            <person name="Guest D."/>
            <person name="Kheng T.Y."/>
            <person name="Meinhardt L.W."/>
            <person name="Bailey B.A."/>
        </authorList>
    </citation>
    <scope>NUCLEOTIDE SEQUENCE [LARGE SCALE GENOMIC DNA]</scope>
    <source>
        <strain evidence="1 2">CT2</strain>
    </source>
</reference>
<gene>
    <name evidence="1" type="ORF">CTheo_5101</name>
</gene>
<sequence>MHHKIPDGVYSIELPHGNSAITDSGEGHWLNLMHPGDLGKDADKIEVKYNDSHGAYSFKFKASKKYITFNGQPSMNNKLLTGDKPRYFKIAQHEQYPEQYVIYVAENIHYHLAIALERIYPPWVAMELTPEKQPWDFKKHD</sequence>
<protein>
    <submittedName>
        <fullName evidence="1">Uncharacterized protein</fullName>
    </submittedName>
</protein>
<comment type="caution">
    <text evidence="1">The sequence shown here is derived from an EMBL/GenBank/DDBJ whole genome shotgun (WGS) entry which is preliminary data.</text>
</comment>
<accession>A0A5N5QJ17</accession>
<dbReference type="OrthoDB" id="3132419at2759"/>
<dbReference type="Gene3D" id="2.80.10.50">
    <property type="match status" value="1"/>
</dbReference>